<evidence type="ECO:0000313" key="8">
    <source>
        <dbReference type="Proteomes" id="UP001595921"/>
    </source>
</evidence>
<protein>
    <submittedName>
        <fullName evidence="7">Oligosaccharide flippase family protein</fullName>
    </submittedName>
</protein>
<dbReference type="RefSeq" id="WP_267624543.1">
    <property type="nucleotide sequence ID" value="NZ_JAODIW010000009.1"/>
</dbReference>
<evidence type="ECO:0000256" key="3">
    <source>
        <dbReference type="ARBA" id="ARBA00022692"/>
    </source>
</evidence>
<accession>A0ABD5PAA0</accession>
<reference evidence="7 8" key="1">
    <citation type="journal article" date="2019" name="Int. J. Syst. Evol. Microbiol.">
        <title>The Global Catalogue of Microorganisms (GCM) 10K type strain sequencing project: providing services to taxonomists for standard genome sequencing and annotation.</title>
        <authorList>
            <consortium name="The Broad Institute Genomics Platform"/>
            <consortium name="The Broad Institute Genome Sequencing Center for Infectious Disease"/>
            <person name="Wu L."/>
            <person name="Ma J."/>
        </authorList>
    </citation>
    <scope>NUCLEOTIDE SEQUENCE [LARGE SCALE GENOMIC DNA]</scope>
    <source>
        <strain evidence="7 8">CGMCC 1.12553</strain>
    </source>
</reference>
<proteinExistence type="predicted"/>
<dbReference type="InterPro" id="IPR002797">
    <property type="entry name" value="Polysacc_synth"/>
</dbReference>
<dbReference type="AlphaFoldDB" id="A0ABD5PAA0"/>
<evidence type="ECO:0000256" key="1">
    <source>
        <dbReference type="ARBA" id="ARBA00004651"/>
    </source>
</evidence>
<keyword evidence="5 6" id="KW-0472">Membrane</keyword>
<feature type="transmembrane region" description="Helical" evidence="6">
    <location>
        <begin position="182"/>
        <end position="201"/>
    </location>
</feature>
<dbReference type="GO" id="GO:0005886">
    <property type="term" value="C:plasma membrane"/>
    <property type="evidence" value="ECO:0007669"/>
    <property type="project" value="UniProtKB-SubCell"/>
</dbReference>
<feature type="transmembrane region" description="Helical" evidence="6">
    <location>
        <begin position="426"/>
        <end position="448"/>
    </location>
</feature>
<feature type="transmembrane region" description="Helical" evidence="6">
    <location>
        <begin position="454"/>
        <end position="478"/>
    </location>
</feature>
<keyword evidence="8" id="KW-1185">Reference proteome</keyword>
<dbReference type="EMBL" id="JBHSDS010000005">
    <property type="protein sequence ID" value="MFC4357810.1"/>
    <property type="molecule type" value="Genomic_DNA"/>
</dbReference>
<keyword evidence="4 6" id="KW-1133">Transmembrane helix</keyword>
<evidence type="ECO:0000256" key="4">
    <source>
        <dbReference type="ARBA" id="ARBA00022989"/>
    </source>
</evidence>
<dbReference type="PANTHER" id="PTHR30250:SF11">
    <property type="entry name" value="O-ANTIGEN TRANSPORTER-RELATED"/>
    <property type="match status" value="1"/>
</dbReference>
<feature type="transmembrane region" description="Helical" evidence="6">
    <location>
        <begin position="333"/>
        <end position="353"/>
    </location>
</feature>
<dbReference type="CDD" id="cd13128">
    <property type="entry name" value="MATE_Wzx_like"/>
    <property type="match status" value="1"/>
</dbReference>
<evidence type="ECO:0000256" key="5">
    <source>
        <dbReference type="ARBA" id="ARBA00023136"/>
    </source>
</evidence>
<organism evidence="7 8">
    <name type="scientific">Halobium salinum</name>
    <dbReference type="NCBI Taxonomy" id="1364940"/>
    <lineage>
        <taxon>Archaea</taxon>
        <taxon>Methanobacteriati</taxon>
        <taxon>Methanobacteriota</taxon>
        <taxon>Stenosarchaea group</taxon>
        <taxon>Halobacteria</taxon>
        <taxon>Halobacteriales</taxon>
        <taxon>Haloferacaceae</taxon>
        <taxon>Halobium</taxon>
    </lineage>
</organism>
<name>A0ABD5PAA0_9EURY</name>
<feature type="transmembrane region" description="Helical" evidence="6">
    <location>
        <begin position="12"/>
        <end position="37"/>
    </location>
</feature>
<evidence type="ECO:0000313" key="7">
    <source>
        <dbReference type="EMBL" id="MFC4357810.1"/>
    </source>
</evidence>
<gene>
    <name evidence="7" type="ORF">ACFO0N_07600</name>
</gene>
<feature type="transmembrane region" description="Helical" evidence="6">
    <location>
        <begin position="43"/>
        <end position="63"/>
    </location>
</feature>
<feature type="transmembrane region" description="Helical" evidence="6">
    <location>
        <begin position="120"/>
        <end position="140"/>
    </location>
</feature>
<feature type="transmembrane region" description="Helical" evidence="6">
    <location>
        <begin position="152"/>
        <end position="176"/>
    </location>
</feature>
<sequence length="488" mass="51584">MNLKERISEGVKASFVAQVVYALGTGALMIILARYLLTPDEYGLLYFALSILGVAQLVATLGLPKAGAKYLNEYLETDPGQIPHILRRTLTYTLAVTSVVCLALVTLSGPVATRLGHGEIVPFLVAGAAYVLFAGLDMSVRLAFQGINKLTWAAVVKSVSAVARLVFAVAFVLMGFDALGALFGYIVGFALGVAVGLWILYSRFYRTYDTATPDPSLSKKIVSYSLPLSVMNGAELLDKQVDSILIGFLMNPTAVGFYVLGKQIVDFASIPAVSLGATVAPALGTEKAGNRMQQAARLYEQSFVHMLLLYVPAGVGLFLVAEPTVRYVFGSEYLGAVPVLQIFSVWLVILGVAKVTTNPLDYLGLAGARARIRGAMAVSNFVLNLILIPRIGVAGAALATVVTTGIYVATCVYFMHRELSLNLDYLVKRGVLVCAVGVAMGIGVSIAVPYVSGLLTLAAVIGVGVVIWATTATASGALDVKRVMALLS</sequence>
<comment type="caution">
    <text evidence="7">The sequence shown here is derived from an EMBL/GenBank/DDBJ whole genome shotgun (WGS) entry which is preliminary data.</text>
</comment>
<feature type="transmembrane region" description="Helical" evidence="6">
    <location>
        <begin position="90"/>
        <end position="108"/>
    </location>
</feature>
<feature type="transmembrane region" description="Helical" evidence="6">
    <location>
        <begin position="397"/>
        <end position="414"/>
    </location>
</feature>
<dbReference type="InterPro" id="IPR050833">
    <property type="entry name" value="Poly_Biosynth_Transport"/>
</dbReference>
<dbReference type="Proteomes" id="UP001595921">
    <property type="component" value="Unassembled WGS sequence"/>
</dbReference>
<dbReference type="PANTHER" id="PTHR30250">
    <property type="entry name" value="PST FAMILY PREDICTED COLANIC ACID TRANSPORTER"/>
    <property type="match status" value="1"/>
</dbReference>
<feature type="transmembrane region" description="Helical" evidence="6">
    <location>
        <begin position="302"/>
        <end position="321"/>
    </location>
</feature>
<keyword evidence="3 6" id="KW-0812">Transmembrane</keyword>
<evidence type="ECO:0000256" key="2">
    <source>
        <dbReference type="ARBA" id="ARBA00022475"/>
    </source>
</evidence>
<keyword evidence="2" id="KW-1003">Cell membrane</keyword>
<evidence type="ECO:0000256" key="6">
    <source>
        <dbReference type="SAM" id="Phobius"/>
    </source>
</evidence>
<comment type="subcellular location">
    <subcellularLocation>
        <location evidence="1">Cell membrane</location>
        <topology evidence="1">Multi-pass membrane protein</topology>
    </subcellularLocation>
</comment>
<dbReference type="Pfam" id="PF01943">
    <property type="entry name" value="Polysacc_synt"/>
    <property type="match status" value="1"/>
</dbReference>